<gene>
    <name evidence="1" type="ORF">HPS54_01960</name>
</gene>
<dbReference type="PROSITE" id="PS51257">
    <property type="entry name" value="PROKAR_LIPOPROTEIN"/>
    <property type="match status" value="1"/>
</dbReference>
<dbReference type="EMBL" id="JABKKJ010000002">
    <property type="protein sequence ID" value="NPE24295.1"/>
    <property type="molecule type" value="Genomic_DNA"/>
</dbReference>
<dbReference type="Pfam" id="PF15889">
    <property type="entry name" value="DUF4738"/>
    <property type="match status" value="1"/>
</dbReference>
<name>A0ABX2B0S2_9BACT</name>
<dbReference type="Gene3D" id="2.40.128.510">
    <property type="entry name" value="Protein of unknown function DUF4738"/>
    <property type="match status" value="1"/>
</dbReference>
<protein>
    <submittedName>
        <fullName evidence="1">DUF4738 domain-containing protein</fullName>
    </submittedName>
</protein>
<evidence type="ECO:0000313" key="2">
    <source>
        <dbReference type="Proteomes" id="UP000820977"/>
    </source>
</evidence>
<keyword evidence="2" id="KW-1185">Reference proteome</keyword>
<comment type="caution">
    <text evidence="1">The sequence shown here is derived from an EMBL/GenBank/DDBJ whole genome shotgun (WGS) entry which is preliminary data.</text>
</comment>
<dbReference type="InterPro" id="IPR031762">
    <property type="entry name" value="DUF4738"/>
</dbReference>
<accession>A0ABX2B0S2</accession>
<dbReference type="Proteomes" id="UP000820977">
    <property type="component" value="Unassembled WGS sequence"/>
</dbReference>
<organism evidence="1 2">
    <name type="scientific">Xylanibacter caecicola</name>
    <dbReference type="NCBI Taxonomy" id="2736294"/>
    <lineage>
        <taxon>Bacteria</taxon>
        <taxon>Pseudomonadati</taxon>
        <taxon>Bacteroidota</taxon>
        <taxon>Bacteroidia</taxon>
        <taxon>Bacteroidales</taxon>
        <taxon>Prevotellaceae</taxon>
        <taxon>Xylanibacter</taxon>
    </lineage>
</organism>
<proteinExistence type="predicted"/>
<sequence>MRLIMPSLIALLAVATSCNEKKETTDIIAPKPVKKAPAAPVRMQDYTHSEDVEWLGKTYKVVISRSVDGDSPVFDDGTGTKYHDNKILLQVLRDDDTSFFERSFTKKSFSQYLEEKYLGSNTLLGLVFVKAEGDNLVFSVSVGSPDALSDEYVPLSLVLSRMGALTVKKDVHIETSAPDAEDEDGV</sequence>
<evidence type="ECO:0000313" key="1">
    <source>
        <dbReference type="EMBL" id="NPE24295.1"/>
    </source>
</evidence>
<reference evidence="1 2" key="1">
    <citation type="submission" date="2020-05" db="EMBL/GenBank/DDBJ databases">
        <title>Distinct polysaccharide utilization as determinants for interspecies competition between intestinal Prevotella spp.</title>
        <authorList>
            <person name="Galvez E.J.C."/>
            <person name="Iljazovic A."/>
            <person name="Strowig T."/>
        </authorList>
    </citation>
    <scope>NUCLEOTIDE SEQUENCE [LARGE SCALE GENOMIC DNA]</scope>
    <source>
        <strain evidence="1 2">PCHR</strain>
    </source>
</reference>